<name>A0ABV2A8X1_9GAMM</name>
<evidence type="ECO:0000313" key="2">
    <source>
        <dbReference type="Proteomes" id="UP001465331"/>
    </source>
</evidence>
<evidence type="ECO:0000313" key="1">
    <source>
        <dbReference type="EMBL" id="MES0873698.1"/>
    </source>
</evidence>
<protein>
    <submittedName>
        <fullName evidence="1">Uncharacterized protein</fullName>
    </submittedName>
</protein>
<dbReference type="Proteomes" id="UP001465331">
    <property type="component" value="Unassembled WGS sequence"/>
</dbReference>
<gene>
    <name evidence="1" type="ORF">ABSH63_06740</name>
</gene>
<dbReference type="EMBL" id="JBEPIJ010000006">
    <property type="protein sequence ID" value="MES0873698.1"/>
    <property type="molecule type" value="Genomic_DNA"/>
</dbReference>
<accession>A0ABV2A8X1</accession>
<organism evidence="1 2">
    <name type="scientific">Sinimarinibacterium thermocellulolyticum</name>
    <dbReference type="NCBI Taxonomy" id="3170016"/>
    <lineage>
        <taxon>Bacteria</taxon>
        <taxon>Pseudomonadati</taxon>
        <taxon>Pseudomonadota</taxon>
        <taxon>Gammaproteobacteria</taxon>
        <taxon>Nevskiales</taxon>
        <taxon>Nevskiaceae</taxon>
        <taxon>Sinimarinibacterium</taxon>
    </lineage>
</organism>
<keyword evidence="2" id="KW-1185">Reference proteome</keyword>
<proteinExistence type="predicted"/>
<reference evidence="1 2" key="1">
    <citation type="submission" date="2024-06" db="EMBL/GenBank/DDBJ databases">
        <authorList>
            <person name="Li Z."/>
            <person name="Jiang Y."/>
        </authorList>
    </citation>
    <scope>NUCLEOTIDE SEQUENCE [LARGE SCALE GENOMIC DNA]</scope>
    <source>
        <strain evidence="1 2">HSW-8</strain>
    </source>
</reference>
<dbReference type="RefSeq" id="WP_352888515.1">
    <property type="nucleotide sequence ID" value="NZ_JBEPIJ010000006.1"/>
</dbReference>
<sequence>MNSIPSYQWQDDGICVMSLQLQSDDLAALFLGLEIVGERIARGLPRKPRLGPDEWPEFSDYIEANGAAAEPLRRLQDLMLGIRVAAQEQALDLMSPSVRAA</sequence>
<comment type="caution">
    <text evidence="1">The sequence shown here is derived from an EMBL/GenBank/DDBJ whole genome shotgun (WGS) entry which is preliminary data.</text>
</comment>